<dbReference type="GO" id="GO:0004106">
    <property type="term" value="F:chorismate mutase activity"/>
    <property type="evidence" value="ECO:0007669"/>
    <property type="project" value="UniProtKB-EC"/>
</dbReference>
<evidence type="ECO:0000313" key="7">
    <source>
        <dbReference type="Proteomes" id="UP001307839"/>
    </source>
</evidence>
<keyword evidence="7" id="KW-1185">Reference proteome</keyword>
<dbReference type="AlphaFoldDB" id="A0AB35WMD0"/>
<dbReference type="InterPro" id="IPR008240">
    <property type="entry name" value="Chorismate_mutase_periplasmic"/>
</dbReference>
<dbReference type="InterPro" id="IPR036263">
    <property type="entry name" value="Chorismate_II_sf"/>
</dbReference>
<dbReference type="PANTHER" id="PTHR38041">
    <property type="entry name" value="CHORISMATE MUTASE"/>
    <property type="match status" value="1"/>
</dbReference>
<protein>
    <recommendedName>
        <fullName evidence="2">chorismate mutase</fullName>
        <ecNumber evidence="2">5.4.99.5</ecNumber>
    </recommendedName>
</protein>
<dbReference type="GO" id="GO:0009697">
    <property type="term" value="P:salicylic acid biosynthetic process"/>
    <property type="evidence" value="ECO:0007669"/>
    <property type="project" value="TreeGrafter"/>
</dbReference>
<dbReference type="SMART" id="SM00830">
    <property type="entry name" value="CM_2"/>
    <property type="match status" value="1"/>
</dbReference>
<evidence type="ECO:0000256" key="3">
    <source>
        <dbReference type="ARBA" id="ARBA00022729"/>
    </source>
</evidence>
<comment type="caution">
    <text evidence="6">The sequence shown here is derived from an EMBL/GenBank/DDBJ whole genome shotgun (WGS) entry which is preliminary data.</text>
</comment>
<dbReference type="InterPro" id="IPR051331">
    <property type="entry name" value="Chorismate_mutase-related"/>
</dbReference>
<evidence type="ECO:0000256" key="1">
    <source>
        <dbReference type="ARBA" id="ARBA00004817"/>
    </source>
</evidence>
<gene>
    <name evidence="6" type="ORF">V0R53_04755</name>
</gene>
<evidence type="ECO:0000313" key="6">
    <source>
        <dbReference type="EMBL" id="MEE1865705.1"/>
    </source>
</evidence>
<dbReference type="NCBIfam" id="TIGR01806">
    <property type="entry name" value="CM_mono2"/>
    <property type="match status" value="1"/>
</dbReference>
<accession>A0AB35WMD0</accession>
<dbReference type="PANTHER" id="PTHR38041:SF2">
    <property type="entry name" value="SECRETED CHORISMATE MUTASE"/>
    <property type="match status" value="1"/>
</dbReference>
<dbReference type="RefSeq" id="WP_330078916.1">
    <property type="nucleotide sequence ID" value="NZ_JAZDCU010000002.1"/>
</dbReference>
<dbReference type="SUPFAM" id="SSF48600">
    <property type="entry name" value="Chorismate mutase II"/>
    <property type="match status" value="1"/>
</dbReference>
<dbReference type="EMBL" id="JAZDQP010000002">
    <property type="protein sequence ID" value="MEE1865705.1"/>
    <property type="molecule type" value="Genomic_DNA"/>
</dbReference>
<comment type="pathway">
    <text evidence="1">Metabolic intermediate biosynthesis; prephenate biosynthesis; prephenate from chorismate: step 1/1.</text>
</comment>
<evidence type="ECO:0000256" key="2">
    <source>
        <dbReference type="ARBA" id="ARBA00012404"/>
    </source>
</evidence>
<keyword evidence="4 6" id="KW-0413">Isomerase</keyword>
<reference evidence="6 7" key="1">
    <citation type="submission" date="2024-01" db="EMBL/GenBank/DDBJ databases">
        <title>Unpublished Manusciprt.</title>
        <authorList>
            <person name="Duman M."/>
            <person name="Valdes E.G."/>
            <person name="Ajmi N."/>
            <person name="Altun S."/>
            <person name="Saticioglu I.B."/>
        </authorList>
    </citation>
    <scope>NUCLEOTIDE SEQUENCE [LARGE SCALE GENOMIC DNA]</scope>
    <source>
        <strain evidence="6 7">120P</strain>
    </source>
</reference>
<dbReference type="NCBIfam" id="NF006741">
    <property type="entry name" value="PRK09269.1"/>
    <property type="match status" value="1"/>
</dbReference>
<dbReference type="GO" id="GO:0046417">
    <property type="term" value="P:chorismate metabolic process"/>
    <property type="evidence" value="ECO:0007669"/>
    <property type="project" value="InterPro"/>
</dbReference>
<dbReference type="InterPro" id="IPR002701">
    <property type="entry name" value="CM_II_prokaryot"/>
</dbReference>
<dbReference type="InterPro" id="IPR036979">
    <property type="entry name" value="CM_dom_sf"/>
</dbReference>
<keyword evidence="3" id="KW-0732">Signal</keyword>
<dbReference type="Gene3D" id="1.20.59.10">
    <property type="entry name" value="Chorismate mutase"/>
    <property type="match status" value="1"/>
</dbReference>
<evidence type="ECO:0000256" key="4">
    <source>
        <dbReference type="ARBA" id="ARBA00023235"/>
    </source>
</evidence>
<dbReference type="PROSITE" id="PS51257">
    <property type="entry name" value="PROKAR_LIPOPROTEIN"/>
    <property type="match status" value="1"/>
</dbReference>
<dbReference type="PROSITE" id="PS51168">
    <property type="entry name" value="CHORISMATE_MUT_2"/>
    <property type="match status" value="1"/>
</dbReference>
<feature type="domain" description="Chorismate mutase" evidence="5">
    <location>
        <begin position="1"/>
        <end position="103"/>
    </location>
</feature>
<dbReference type="EC" id="5.4.99.5" evidence="2"/>
<dbReference type="Pfam" id="PF01817">
    <property type="entry name" value="CM_2"/>
    <property type="match status" value="1"/>
</dbReference>
<evidence type="ECO:0000259" key="5">
    <source>
        <dbReference type="PROSITE" id="PS51168"/>
    </source>
</evidence>
<sequence length="182" mass="20091">MRIPLLAALTAPLLSIQGCTPTTPADTALVQLLDSMEQRLDISEQVALSKWDSGQLVQAPQRERQVIAQAQSEALRSGVDAQRAGVFFFDQIEANKLLQYSALSRWHAAGSAPQTPRIDLATQLRPQLDRLQQVLLDELAEFDRHRPEPCPSALAQAIEKRKKSPERSLALIRATAHLCPAL</sequence>
<dbReference type="Proteomes" id="UP001307839">
    <property type="component" value="Unassembled WGS sequence"/>
</dbReference>
<organism evidence="6 7">
    <name type="scientific">Pseudomonas auratipiscis</name>
    <dbReference type="NCBI Taxonomy" id="3115853"/>
    <lineage>
        <taxon>Bacteria</taxon>
        <taxon>Pseudomonadati</taxon>
        <taxon>Pseudomonadota</taxon>
        <taxon>Gammaproteobacteria</taxon>
        <taxon>Pseudomonadales</taxon>
        <taxon>Pseudomonadaceae</taxon>
        <taxon>Pseudomonas</taxon>
    </lineage>
</organism>
<proteinExistence type="predicted"/>
<name>A0AB35WMD0_9PSED</name>